<dbReference type="InterPro" id="IPR056009">
    <property type="entry name" value="DUF7587"/>
</dbReference>
<feature type="region of interest" description="Disordered" evidence="1">
    <location>
        <begin position="231"/>
        <end position="250"/>
    </location>
</feature>
<dbReference type="EMBL" id="KV745056">
    <property type="protein sequence ID" value="OCK78485.1"/>
    <property type="molecule type" value="Genomic_DNA"/>
</dbReference>
<dbReference type="Pfam" id="PF24494">
    <property type="entry name" value="DUF7587"/>
    <property type="match status" value="1"/>
</dbReference>
<name>A0A8E2JDD6_9PEZI</name>
<dbReference type="AlphaFoldDB" id="A0A8E2JDD6"/>
<dbReference type="Proteomes" id="UP000250266">
    <property type="component" value="Unassembled WGS sequence"/>
</dbReference>
<feature type="region of interest" description="Disordered" evidence="1">
    <location>
        <begin position="155"/>
        <end position="192"/>
    </location>
</feature>
<evidence type="ECO:0000313" key="4">
    <source>
        <dbReference type="Proteomes" id="UP000250266"/>
    </source>
</evidence>
<evidence type="ECO:0000313" key="3">
    <source>
        <dbReference type="EMBL" id="OCK78485.1"/>
    </source>
</evidence>
<feature type="region of interest" description="Disordered" evidence="1">
    <location>
        <begin position="91"/>
        <end position="135"/>
    </location>
</feature>
<keyword evidence="4" id="KW-1185">Reference proteome</keyword>
<organism evidence="3 4">
    <name type="scientific">Lepidopterella palustris CBS 459.81</name>
    <dbReference type="NCBI Taxonomy" id="1314670"/>
    <lineage>
        <taxon>Eukaryota</taxon>
        <taxon>Fungi</taxon>
        <taxon>Dikarya</taxon>
        <taxon>Ascomycota</taxon>
        <taxon>Pezizomycotina</taxon>
        <taxon>Dothideomycetes</taxon>
        <taxon>Pleosporomycetidae</taxon>
        <taxon>Mytilinidiales</taxon>
        <taxon>Argynnaceae</taxon>
        <taxon>Lepidopterella</taxon>
    </lineage>
</organism>
<feature type="domain" description="DUF7587" evidence="2">
    <location>
        <begin position="549"/>
        <end position="696"/>
    </location>
</feature>
<proteinExistence type="predicted"/>
<reference evidence="3 4" key="1">
    <citation type="journal article" date="2016" name="Nat. Commun.">
        <title>Ectomycorrhizal ecology is imprinted in the genome of the dominant symbiotic fungus Cenococcum geophilum.</title>
        <authorList>
            <consortium name="DOE Joint Genome Institute"/>
            <person name="Peter M."/>
            <person name="Kohler A."/>
            <person name="Ohm R.A."/>
            <person name="Kuo A."/>
            <person name="Krutzmann J."/>
            <person name="Morin E."/>
            <person name="Arend M."/>
            <person name="Barry K.W."/>
            <person name="Binder M."/>
            <person name="Choi C."/>
            <person name="Clum A."/>
            <person name="Copeland A."/>
            <person name="Grisel N."/>
            <person name="Haridas S."/>
            <person name="Kipfer T."/>
            <person name="LaButti K."/>
            <person name="Lindquist E."/>
            <person name="Lipzen A."/>
            <person name="Maire R."/>
            <person name="Meier B."/>
            <person name="Mihaltcheva S."/>
            <person name="Molinier V."/>
            <person name="Murat C."/>
            <person name="Poggeler S."/>
            <person name="Quandt C.A."/>
            <person name="Sperisen C."/>
            <person name="Tritt A."/>
            <person name="Tisserant E."/>
            <person name="Crous P.W."/>
            <person name="Henrissat B."/>
            <person name="Nehls U."/>
            <person name="Egli S."/>
            <person name="Spatafora J.W."/>
            <person name="Grigoriev I.V."/>
            <person name="Martin F.M."/>
        </authorList>
    </citation>
    <scope>NUCLEOTIDE SEQUENCE [LARGE SCALE GENOMIC DNA]</scope>
    <source>
        <strain evidence="3 4">CBS 459.81</strain>
    </source>
</reference>
<protein>
    <recommendedName>
        <fullName evidence="2">DUF7587 domain-containing protein</fullName>
    </recommendedName>
</protein>
<feature type="compositionally biased region" description="Polar residues" evidence="1">
    <location>
        <begin position="231"/>
        <end position="243"/>
    </location>
</feature>
<feature type="compositionally biased region" description="Basic and acidic residues" evidence="1">
    <location>
        <begin position="160"/>
        <end position="171"/>
    </location>
</feature>
<feature type="compositionally biased region" description="Basic and acidic residues" evidence="1">
    <location>
        <begin position="94"/>
        <end position="115"/>
    </location>
</feature>
<evidence type="ECO:0000259" key="2">
    <source>
        <dbReference type="Pfam" id="PF24494"/>
    </source>
</evidence>
<dbReference type="OrthoDB" id="5397734at2759"/>
<gene>
    <name evidence="3" type="ORF">K432DRAFT_457722</name>
</gene>
<sequence>MTEPLLHFTQTFSSQHKGFIAIKGPETKCCYRTLRPQQSRRPQQNHIMATHWTFNGSIQNLQIYVYAPKPTNDALTTAALHPETLFRNSLNSLDGDRTAQNTEDRAVSSGIKKEPITSPIILDSQAPRGGGVTLDENDDCYEDVLRGPLPWHRVPNFPLKQEHTPVRHRDDDDQAADHQSYSDNITGCNGEAIPQHLNEYSSTISESVKNSNSTLLPSLRRLGISYNDLESATDSSTAYSRESGSPCPRRTTEVLKWPTKRTRRTSRYFDTARNAKESHYTSQKKKAILEKITKRSKPPCLSTPTSTESLRRIERTPSHKWTHRERVLLCVSKRWYNHAQGWDSITRIFNHLTGNLLRTRVVCIQWEDMRFYGLDRAWCEVYKSTSFEDEQGQFRHIREDLEKSASALNIAIERKTIEERLIVGNAVFSSSPLVLQRVKVLSARPPVAIGSSSLDLDTLHGFSDQPTPVQTPITRTISPNEIGGFDVADAVEPLDTMDFEEIDLADTIDTPGILEDFDGGKFTRPRSAYYVANLYTELTSTAQSFSRQAPTLVYRVYDERSQTQRTSHGFRAAFFGSRKRGVTNALSIDDELFEAFAEKHFWEHVKGCSPFISVTDSLLCAIVYARRSFHDGRKTRVAVMDISNLGSSTFNAADLIARLKRKGELEGCRYKGGGEWVVWGEIPSSAIMYDFAFSELQDLASRDAAVEQTLRLQEIFANTKVYWLHQKFAQAAIPLRSDAANAIGRVADVFGLGYASNVQIEEFVRGFVQGWAIDAPIHQTITMTNRATEFVSALSYYVTHRRCVSEADEEGLRRAFVDGVARASAELKRTRRRVKKNRPGRRSHQS</sequence>
<accession>A0A8E2JDD6</accession>
<evidence type="ECO:0000256" key="1">
    <source>
        <dbReference type="SAM" id="MobiDB-lite"/>
    </source>
</evidence>